<reference evidence="1" key="1">
    <citation type="journal article" date="2023" name="G3 (Bethesda)">
        <title>A reference genome for the long-term kleptoplast-retaining sea slug Elysia crispata morphotype clarki.</title>
        <authorList>
            <person name="Eastman K.E."/>
            <person name="Pendleton A.L."/>
            <person name="Shaikh M.A."/>
            <person name="Suttiyut T."/>
            <person name="Ogas R."/>
            <person name="Tomko P."/>
            <person name="Gavelis G."/>
            <person name="Widhalm J.R."/>
            <person name="Wisecaver J.H."/>
        </authorList>
    </citation>
    <scope>NUCLEOTIDE SEQUENCE</scope>
    <source>
        <strain evidence="1">ECLA1</strain>
    </source>
</reference>
<accession>A0AAE0YGY5</accession>
<dbReference type="Proteomes" id="UP001283361">
    <property type="component" value="Unassembled WGS sequence"/>
</dbReference>
<gene>
    <name evidence="1" type="ORF">RRG08_062320</name>
</gene>
<keyword evidence="2" id="KW-1185">Reference proteome</keyword>
<sequence length="172" mass="19357">MLCISHAAISSPQHSYNLFCVALFSAPLVNLRTTYRETDLPLLDLDPAVVGLEKVTVYYGVKPTRVTSWSDHLHLPKPLRRSCFNESFKLYLSLSSPFLYRLNLPVTTVLRRRRAPLPTGNGLPVALMMSSVYVRLGDVISCAVSNFPINASRQDCLRLHGEVIEFTPVNFY</sequence>
<protein>
    <submittedName>
        <fullName evidence="1">Uncharacterized protein</fullName>
    </submittedName>
</protein>
<name>A0AAE0YGY5_9GAST</name>
<comment type="caution">
    <text evidence="1">The sequence shown here is derived from an EMBL/GenBank/DDBJ whole genome shotgun (WGS) entry which is preliminary data.</text>
</comment>
<evidence type="ECO:0000313" key="2">
    <source>
        <dbReference type="Proteomes" id="UP001283361"/>
    </source>
</evidence>
<organism evidence="1 2">
    <name type="scientific">Elysia crispata</name>
    <name type="common">lettuce slug</name>
    <dbReference type="NCBI Taxonomy" id="231223"/>
    <lineage>
        <taxon>Eukaryota</taxon>
        <taxon>Metazoa</taxon>
        <taxon>Spiralia</taxon>
        <taxon>Lophotrochozoa</taxon>
        <taxon>Mollusca</taxon>
        <taxon>Gastropoda</taxon>
        <taxon>Heterobranchia</taxon>
        <taxon>Euthyneura</taxon>
        <taxon>Panpulmonata</taxon>
        <taxon>Sacoglossa</taxon>
        <taxon>Placobranchoidea</taxon>
        <taxon>Plakobranchidae</taxon>
        <taxon>Elysia</taxon>
    </lineage>
</organism>
<proteinExistence type="predicted"/>
<dbReference type="EMBL" id="JAWDGP010006253">
    <property type="protein sequence ID" value="KAK3744670.1"/>
    <property type="molecule type" value="Genomic_DNA"/>
</dbReference>
<evidence type="ECO:0000313" key="1">
    <source>
        <dbReference type="EMBL" id="KAK3744670.1"/>
    </source>
</evidence>
<dbReference type="AlphaFoldDB" id="A0AAE0YGY5"/>